<accession>A0A8S1HKQ6</accession>
<dbReference type="Gene3D" id="3.40.50.1460">
    <property type="match status" value="1"/>
</dbReference>
<comment type="pathway">
    <text evidence="1">Glycolipid biosynthesis; glycosylphosphatidylinositol-anchor biosynthesis.</text>
</comment>
<dbReference type="Proteomes" id="UP000835052">
    <property type="component" value="Unassembled WGS sequence"/>
</dbReference>
<evidence type="ECO:0000256" key="5">
    <source>
        <dbReference type="SAM" id="Coils"/>
    </source>
</evidence>
<comment type="caution">
    <text evidence="6">The sequence shown here is derived from an EMBL/GenBank/DDBJ whole genome shotgun (WGS) entry which is preliminary data.</text>
</comment>
<evidence type="ECO:0000256" key="2">
    <source>
        <dbReference type="ARBA" id="ARBA00009941"/>
    </source>
</evidence>
<dbReference type="AlphaFoldDB" id="A0A8S1HKQ6"/>
<dbReference type="PANTHER" id="PTHR48067:SF1">
    <property type="entry name" value="GPI-ANCHOR TRANSAMIDASE"/>
    <property type="match status" value="1"/>
</dbReference>
<reference evidence="6" key="1">
    <citation type="submission" date="2020-10" db="EMBL/GenBank/DDBJ databases">
        <authorList>
            <person name="Kikuchi T."/>
        </authorList>
    </citation>
    <scope>NUCLEOTIDE SEQUENCE</scope>
    <source>
        <strain evidence="6">NKZ352</strain>
    </source>
</reference>
<organism evidence="6 7">
    <name type="scientific">Caenorhabditis auriculariae</name>
    <dbReference type="NCBI Taxonomy" id="2777116"/>
    <lineage>
        <taxon>Eukaryota</taxon>
        <taxon>Metazoa</taxon>
        <taxon>Ecdysozoa</taxon>
        <taxon>Nematoda</taxon>
        <taxon>Chromadorea</taxon>
        <taxon>Rhabditida</taxon>
        <taxon>Rhabditina</taxon>
        <taxon>Rhabditomorpha</taxon>
        <taxon>Rhabditoidea</taxon>
        <taxon>Rhabditidae</taxon>
        <taxon>Peloderinae</taxon>
        <taxon>Caenorhabditis</taxon>
    </lineage>
</organism>
<dbReference type="EMBL" id="CAJGYM010000086">
    <property type="protein sequence ID" value="CAD6197143.1"/>
    <property type="molecule type" value="Genomic_DNA"/>
</dbReference>
<gene>
    <name evidence="6" type="ORF">CAUJ_LOCUS13052</name>
</gene>
<feature type="coiled-coil region" evidence="5">
    <location>
        <begin position="34"/>
        <end position="61"/>
    </location>
</feature>
<dbReference type="GO" id="GO:0006506">
    <property type="term" value="P:GPI anchor biosynthetic process"/>
    <property type="evidence" value="ECO:0007669"/>
    <property type="project" value="UniProtKB-KW"/>
</dbReference>
<dbReference type="PANTHER" id="PTHR48067">
    <property type="entry name" value="GPI-ANCHOR TRANSAMIDASE"/>
    <property type="match status" value="1"/>
</dbReference>
<keyword evidence="3" id="KW-0337">GPI-anchor biosynthesis</keyword>
<evidence type="ECO:0000256" key="4">
    <source>
        <dbReference type="ARBA" id="ARBA00022729"/>
    </source>
</evidence>
<dbReference type="GO" id="GO:0006508">
    <property type="term" value="P:proteolysis"/>
    <property type="evidence" value="ECO:0007669"/>
    <property type="project" value="InterPro"/>
</dbReference>
<dbReference type="InterPro" id="IPR028361">
    <property type="entry name" value="GPI_transamidase"/>
</dbReference>
<dbReference type="GO" id="GO:0042765">
    <property type="term" value="C:GPI-anchor transamidase complex"/>
    <property type="evidence" value="ECO:0007669"/>
    <property type="project" value="InterPro"/>
</dbReference>
<evidence type="ECO:0000313" key="7">
    <source>
        <dbReference type="Proteomes" id="UP000835052"/>
    </source>
</evidence>
<dbReference type="InterPro" id="IPR001096">
    <property type="entry name" value="Peptidase_C13"/>
</dbReference>
<dbReference type="GO" id="GO:0016255">
    <property type="term" value="P:attachment of GPI anchor to protein"/>
    <property type="evidence" value="ECO:0007669"/>
    <property type="project" value="InterPro"/>
</dbReference>
<name>A0A8S1HKQ6_9PELO</name>
<dbReference type="PRINTS" id="PR00776">
    <property type="entry name" value="HEMOGLOBNASE"/>
</dbReference>
<evidence type="ECO:0000313" key="6">
    <source>
        <dbReference type="EMBL" id="CAD6197143.1"/>
    </source>
</evidence>
<sequence length="631" mass="71835">MNLIGSKAEKDEFTILKEACTVSADEETEWVTAVKKMRRKIRKISQAEEKSEKKMESVEKLFETDFLSGNYGNPLVPNPLTKSQCCRLLRRVVRHYMLAAATEFGFSQAEEIAPKALESLRSLNSELIRATLRCAGLSGLCPEGTLLEDSPFAAMPHKYSIIEIPKSSTEAIGCESLHCSLRTTNLESTLSEDAREELRYVVMSEGSYDRKTLKTLNRNGDPTSMKIVCLCLFHLPFFMHSFTFLHMEYNIYQNCLYRISNLLRQDVTTPEESAKSVVLRLPRTIIKNIESLYVARYGQLWVFEDEDESPRIFKMFGMRNMRLDLAVLLCIPILLEAVLNTGLQLRIEELFDTPGHTNNWAVLVCTSKFWFNYRHVSNVLALYHTLKRLGIPDSNIIMMLAEEVPCNARNPRPGKVYAARAGNNLYGSDVEVDYRGEEVTVENFIRVLTGRHLPATPRSKRLLTDHQSNVLVYLTGHGGDSFMKFQDAEELTNVDLAYAVQSMYEGNRSASMYEWIASPNVLSLSSSLTHQESYSYDVDQDIGVYVIDRYTHFTVAFMNKEVKALNSSANMQDYIDSCPEHKCLSATGVRRDTYSKDPTRVRVTDFFGSARIVQHLTEEVELGEDFWSFAT</sequence>
<dbReference type="FunFam" id="3.40.50.1460:FF:000016">
    <property type="entry name" value="GPI-anchor transamidase, putative"/>
    <property type="match status" value="1"/>
</dbReference>
<keyword evidence="7" id="KW-1185">Reference proteome</keyword>
<dbReference type="OrthoDB" id="192611at2759"/>
<dbReference type="Pfam" id="PF01650">
    <property type="entry name" value="Peptidase_C13"/>
    <property type="match status" value="1"/>
</dbReference>
<proteinExistence type="inferred from homology"/>
<dbReference type="GO" id="GO:0003923">
    <property type="term" value="F:GPI-anchor transamidase activity"/>
    <property type="evidence" value="ECO:0007669"/>
    <property type="project" value="InterPro"/>
</dbReference>
<protein>
    <submittedName>
        <fullName evidence="6">Uncharacterized protein</fullName>
    </submittedName>
</protein>
<keyword evidence="5" id="KW-0175">Coiled coil</keyword>
<keyword evidence="4" id="KW-0732">Signal</keyword>
<evidence type="ECO:0000256" key="3">
    <source>
        <dbReference type="ARBA" id="ARBA00022502"/>
    </source>
</evidence>
<evidence type="ECO:0000256" key="1">
    <source>
        <dbReference type="ARBA" id="ARBA00004687"/>
    </source>
</evidence>
<comment type="similarity">
    <text evidence="2">Belongs to the peptidase C13 family.</text>
</comment>